<keyword evidence="1" id="KW-0430">Lectin</keyword>
<name>A0AB34GPG9_ESCRO</name>
<keyword evidence="3" id="KW-1133">Transmembrane helix</keyword>
<dbReference type="PANTHER" id="PTHR22803">
    <property type="entry name" value="MANNOSE, PHOSPHOLIPASE, LECTIN RECEPTOR RELATED"/>
    <property type="match status" value="1"/>
</dbReference>
<dbReference type="InterPro" id="IPR016187">
    <property type="entry name" value="CTDL_fold"/>
</dbReference>
<keyword evidence="2" id="KW-1015">Disulfide bond</keyword>
<dbReference type="AlphaFoldDB" id="A0AB34GPG9"/>
<sequence length="213" mass="24068">MRGDEVRFCTGNQSVSLCSRGLDPRAVAPAAPKMSRRLQATLAVVAVTVVSSLVALFVVEFPEDNSTGQFLKAPEDQLLQLILQGWKSYSGSLYYFSHAKKTWQEAEQFCVSQGAHLASVTSEEEQAFLIQFTSASYHWIGLTDSGLQGFWRWTDGTPFNSARSSAFWDKNQPDNWRHGNGLTEDCVHMQRKWNDMYCTALYHWVCKKPVGRM</sequence>
<keyword evidence="3" id="KW-0472">Membrane</keyword>
<keyword evidence="6" id="KW-1185">Reference proteome</keyword>
<feature type="transmembrane region" description="Helical" evidence="3">
    <location>
        <begin position="40"/>
        <end position="59"/>
    </location>
</feature>
<feature type="domain" description="C-type lectin" evidence="4">
    <location>
        <begin position="89"/>
        <end position="207"/>
    </location>
</feature>
<organism evidence="5 6">
    <name type="scientific">Eschrichtius robustus</name>
    <name type="common">California gray whale</name>
    <name type="synonym">Eschrichtius gibbosus</name>
    <dbReference type="NCBI Taxonomy" id="9764"/>
    <lineage>
        <taxon>Eukaryota</taxon>
        <taxon>Metazoa</taxon>
        <taxon>Chordata</taxon>
        <taxon>Craniata</taxon>
        <taxon>Vertebrata</taxon>
        <taxon>Euteleostomi</taxon>
        <taxon>Mammalia</taxon>
        <taxon>Eutheria</taxon>
        <taxon>Laurasiatheria</taxon>
        <taxon>Artiodactyla</taxon>
        <taxon>Whippomorpha</taxon>
        <taxon>Cetacea</taxon>
        <taxon>Mysticeti</taxon>
        <taxon>Eschrichtiidae</taxon>
        <taxon>Eschrichtius</taxon>
    </lineage>
</organism>
<evidence type="ECO:0000256" key="1">
    <source>
        <dbReference type="ARBA" id="ARBA00022734"/>
    </source>
</evidence>
<evidence type="ECO:0000259" key="4">
    <source>
        <dbReference type="PROSITE" id="PS50041"/>
    </source>
</evidence>
<dbReference type="CDD" id="cd03590">
    <property type="entry name" value="CLECT_DC-SIGN_like"/>
    <property type="match status" value="1"/>
</dbReference>
<comment type="caution">
    <text evidence="5">The sequence shown here is derived from an EMBL/GenBank/DDBJ whole genome shotgun (WGS) entry which is preliminary data.</text>
</comment>
<dbReference type="Gene3D" id="3.10.100.10">
    <property type="entry name" value="Mannose-Binding Protein A, subunit A"/>
    <property type="match status" value="1"/>
</dbReference>
<reference evidence="5 6" key="1">
    <citation type="submission" date="2022-11" db="EMBL/GenBank/DDBJ databases">
        <title>Whole genome sequence of Eschrichtius robustus ER-17-0199.</title>
        <authorList>
            <person name="Bruniche-Olsen A."/>
            <person name="Black A.N."/>
            <person name="Fields C.J."/>
            <person name="Walden K."/>
            <person name="Dewoody J.A."/>
        </authorList>
    </citation>
    <scope>NUCLEOTIDE SEQUENCE [LARGE SCALE GENOMIC DNA]</scope>
    <source>
        <strain evidence="5">ER-17-0199</strain>
        <tissue evidence="5">Blubber</tissue>
    </source>
</reference>
<dbReference type="EMBL" id="JAIQCJ010002147">
    <property type="protein sequence ID" value="KAJ8781314.1"/>
    <property type="molecule type" value="Genomic_DNA"/>
</dbReference>
<dbReference type="SUPFAM" id="SSF56436">
    <property type="entry name" value="C-type lectin-like"/>
    <property type="match status" value="1"/>
</dbReference>
<dbReference type="SMART" id="SM00034">
    <property type="entry name" value="CLECT"/>
    <property type="match status" value="1"/>
</dbReference>
<dbReference type="InterPro" id="IPR033989">
    <property type="entry name" value="CD209-like_CTLD"/>
</dbReference>
<dbReference type="InterPro" id="IPR050111">
    <property type="entry name" value="C-type_lectin/snaclec_domain"/>
</dbReference>
<protein>
    <recommendedName>
        <fullName evidence="4">C-type lectin domain-containing protein</fullName>
    </recommendedName>
</protein>
<evidence type="ECO:0000313" key="6">
    <source>
        <dbReference type="Proteomes" id="UP001159641"/>
    </source>
</evidence>
<dbReference type="InterPro" id="IPR001304">
    <property type="entry name" value="C-type_lectin-like"/>
</dbReference>
<dbReference type="InterPro" id="IPR016186">
    <property type="entry name" value="C-type_lectin-like/link_sf"/>
</dbReference>
<evidence type="ECO:0000313" key="5">
    <source>
        <dbReference type="EMBL" id="KAJ8781314.1"/>
    </source>
</evidence>
<accession>A0AB34GPG9</accession>
<dbReference type="GO" id="GO:0030246">
    <property type="term" value="F:carbohydrate binding"/>
    <property type="evidence" value="ECO:0007669"/>
    <property type="project" value="UniProtKB-KW"/>
</dbReference>
<gene>
    <name evidence="5" type="ORF">J1605_011298</name>
</gene>
<dbReference type="PROSITE" id="PS50041">
    <property type="entry name" value="C_TYPE_LECTIN_2"/>
    <property type="match status" value="1"/>
</dbReference>
<evidence type="ECO:0000256" key="2">
    <source>
        <dbReference type="ARBA" id="ARBA00023157"/>
    </source>
</evidence>
<proteinExistence type="predicted"/>
<dbReference type="InterPro" id="IPR018378">
    <property type="entry name" value="C-type_lectin_CS"/>
</dbReference>
<dbReference type="Pfam" id="PF00059">
    <property type="entry name" value="Lectin_C"/>
    <property type="match status" value="1"/>
</dbReference>
<evidence type="ECO:0000256" key="3">
    <source>
        <dbReference type="SAM" id="Phobius"/>
    </source>
</evidence>
<dbReference type="Proteomes" id="UP001159641">
    <property type="component" value="Unassembled WGS sequence"/>
</dbReference>
<keyword evidence="3" id="KW-0812">Transmembrane</keyword>
<dbReference type="PROSITE" id="PS00615">
    <property type="entry name" value="C_TYPE_LECTIN_1"/>
    <property type="match status" value="1"/>
</dbReference>